<keyword evidence="2" id="KW-1185">Reference proteome</keyword>
<proteinExistence type="predicted"/>
<organism evidence="1 2">
    <name type="scientific">Candidatus Cryosericum terrychapinii</name>
    <dbReference type="NCBI Taxonomy" id="2290919"/>
    <lineage>
        <taxon>Bacteria</taxon>
        <taxon>Pseudomonadati</taxon>
        <taxon>Caldisericota/Cryosericota group</taxon>
        <taxon>Candidatus Cryosericota</taxon>
        <taxon>Candidatus Cryosericia</taxon>
        <taxon>Candidatus Cryosericales</taxon>
        <taxon>Candidatus Cryosericaceae</taxon>
        <taxon>Candidatus Cryosericum</taxon>
    </lineage>
</organism>
<evidence type="ECO:0000313" key="1">
    <source>
        <dbReference type="EMBL" id="RIE06568.1"/>
    </source>
</evidence>
<dbReference type="OrthoDB" id="9861891at2"/>
<name>A0A398D1D2_9BACT</name>
<accession>A0A398D1D2</accession>
<dbReference type="AlphaFoldDB" id="A0A398D1D2"/>
<protein>
    <submittedName>
        <fullName evidence="1">Uncharacterized protein</fullName>
    </submittedName>
</protein>
<dbReference type="RefSeq" id="WP_119088666.1">
    <property type="nucleotide sequence ID" value="NZ_QXIS01000007.1"/>
</dbReference>
<gene>
    <name evidence="1" type="ORF">SMC7_01770</name>
</gene>
<dbReference type="Proteomes" id="UP000266328">
    <property type="component" value="Unassembled WGS sequence"/>
</dbReference>
<evidence type="ECO:0000313" key="2">
    <source>
        <dbReference type="Proteomes" id="UP000266328"/>
    </source>
</evidence>
<comment type="caution">
    <text evidence="1">The sequence shown here is derived from an EMBL/GenBank/DDBJ whole genome shotgun (WGS) entry which is preliminary data.</text>
</comment>
<reference evidence="1 2" key="1">
    <citation type="submission" date="2018-09" db="EMBL/GenBank/DDBJ databases">
        <title>Discovery and Ecogenomic Context for Candidatus Cryosericales, a Global Caldiserica Order Active in Thawing Permafrost.</title>
        <authorList>
            <person name="Martinez M.A."/>
            <person name="Woodcroft B.J."/>
            <person name="Ignacio Espinoza J.C."/>
            <person name="Zayed A."/>
            <person name="Singleton C.M."/>
            <person name="Boyd J."/>
            <person name="Li Y.-F."/>
            <person name="Purvine S."/>
            <person name="Maughan H."/>
            <person name="Hodgkins S.B."/>
            <person name="Anderson D."/>
            <person name="Sederholm M."/>
            <person name="Temperton B."/>
            <person name="Saleska S.R."/>
            <person name="Tyson G.W."/>
            <person name="Rich V.I."/>
        </authorList>
    </citation>
    <scope>NUCLEOTIDE SEQUENCE [LARGE SCALE GENOMIC DNA]</scope>
    <source>
        <strain evidence="1 2">SMC7</strain>
    </source>
</reference>
<sequence length="146" mass="15877">MMARRWLLVVLCGVIVLTLVTTLVFREFDFGTSLPSGFPDDVPIVPGTITSCKTARSDDLVRVVEVRIQSGLPFQDIVQFYRTAFASGAMEHWNLPEFPLSGPDATETSSNALFGKNTVVVIINATGATTSVLVQVRGTSIFTLPR</sequence>
<dbReference type="EMBL" id="QXIS01000007">
    <property type="protein sequence ID" value="RIE06568.1"/>
    <property type="molecule type" value="Genomic_DNA"/>
</dbReference>